<accession>A0A5Q0TFR8</accession>
<proteinExistence type="predicted"/>
<dbReference type="InterPro" id="IPR029069">
    <property type="entry name" value="HotDog_dom_sf"/>
</dbReference>
<evidence type="ECO:0000313" key="2">
    <source>
        <dbReference type="Proteomes" id="UP000348942"/>
    </source>
</evidence>
<gene>
    <name evidence="1" type="ORF">GFB47_09980</name>
</gene>
<evidence type="ECO:0000313" key="1">
    <source>
        <dbReference type="EMBL" id="QGA65704.1"/>
    </source>
</evidence>
<dbReference type="SUPFAM" id="SSF54637">
    <property type="entry name" value="Thioesterase/thiol ester dehydrase-isomerase"/>
    <property type="match status" value="1"/>
</dbReference>
<dbReference type="AlphaFoldDB" id="A0A5Q0TFR8"/>
<dbReference type="Gene3D" id="3.10.129.10">
    <property type="entry name" value="Hotdog Thioesterase"/>
    <property type="match status" value="1"/>
</dbReference>
<name>A0A5Q0TFR8_9VIBR</name>
<protein>
    <submittedName>
        <fullName evidence="1">3-hydroxydecanoyl-ACP dehydratase</fullName>
    </submittedName>
</protein>
<sequence>MIESSIPPIHQLIPHQAPMILVDRLIDVGDEHIDTQVDIQSNNLFFDQQSQTVPAYVGIEFMAQSIAAWSGYQAWKQGATPSIGFLLGSRRYHSQQAHFPLHTTLDIHAEKVMENNGMAVFQCEIKYQGESVASAQLNAFVPSKTQLHEMLGQPAISDTK</sequence>
<dbReference type="PIRSF" id="PIRSF020565">
    <property type="entry name" value="3Ho_Ac_ACP_DH_prd"/>
    <property type="match status" value="1"/>
</dbReference>
<dbReference type="InterPro" id="IPR016776">
    <property type="entry name" value="ApeP-like_dehydratase"/>
</dbReference>
<dbReference type="Pfam" id="PF22817">
    <property type="entry name" value="ApeP-like"/>
    <property type="match status" value="1"/>
</dbReference>
<keyword evidence="2" id="KW-1185">Reference proteome</keyword>
<organism evidence="1 2">
    <name type="scientific">Vibrio algicola</name>
    <dbReference type="NCBI Taxonomy" id="2662262"/>
    <lineage>
        <taxon>Bacteria</taxon>
        <taxon>Pseudomonadati</taxon>
        <taxon>Pseudomonadota</taxon>
        <taxon>Gammaproteobacteria</taxon>
        <taxon>Vibrionales</taxon>
        <taxon>Vibrionaceae</taxon>
        <taxon>Vibrio</taxon>
    </lineage>
</organism>
<dbReference type="Proteomes" id="UP000348942">
    <property type="component" value="Chromosome 1"/>
</dbReference>
<reference evidence="1 2" key="1">
    <citation type="submission" date="2019-10" db="EMBL/GenBank/DDBJ databases">
        <title>Vibrio sp. nov., isolated from Coralline algae surface.</title>
        <authorList>
            <person name="Geng Y."/>
            <person name="Zhang X."/>
        </authorList>
    </citation>
    <scope>NUCLEOTIDE SEQUENCE [LARGE SCALE GENOMIC DNA]</scope>
    <source>
        <strain evidence="1 2">SM1977</strain>
    </source>
</reference>
<dbReference type="CDD" id="cd01289">
    <property type="entry name" value="FabA_like"/>
    <property type="match status" value="1"/>
</dbReference>
<dbReference type="EMBL" id="CP045699">
    <property type="protein sequence ID" value="QGA65704.1"/>
    <property type="molecule type" value="Genomic_DNA"/>
</dbReference>
<dbReference type="RefSeq" id="WP_153447850.1">
    <property type="nucleotide sequence ID" value="NZ_CP045699.1"/>
</dbReference>